<dbReference type="HAMAP" id="MF_01151">
    <property type="entry name" value="GrpE"/>
    <property type="match status" value="1"/>
</dbReference>
<dbReference type="Pfam" id="PF01025">
    <property type="entry name" value="GrpE"/>
    <property type="match status" value="1"/>
</dbReference>
<dbReference type="STRING" id="1817895.AUJ95_00035"/>
<evidence type="ECO:0000313" key="8">
    <source>
        <dbReference type="Proteomes" id="UP000183085"/>
    </source>
</evidence>
<dbReference type="SUPFAM" id="SSF58014">
    <property type="entry name" value="Coiled-coil domain of nucleotide exchange factor GrpE"/>
    <property type="match status" value="1"/>
</dbReference>
<gene>
    <name evidence="3" type="primary">grpE</name>
    <name evidence="7" type="ORF">AUJ95_00035</name>
</gene>
<comment type="similarity">
    <text evidence="1 3 5">Belongs to the GrpE family.</text>
</comment>
<accession>A0A1J5EM36</accession>
<dbReference type="GO" id="GO:0042803">
    <property type="term" value="F:protein homodimerization activity"/>
    <property type="evidence" value="ECO:0007669"/>
    <property type="project" value="InterPro"/>
</dbReference>
<comment type="caution">
    <text evidence="7">The sequence shown here is derived from an EMBL/GenBank/DDBJ whole genome shotgun (WGS) entry which is preliminary data.</text>
</comment>
<evidence type="ECO:0000256" key="1">
    <source>
        <dbReference type="ARBA" id="ARBA00009054"/>
    </source>
</evidence>
<organism evidence="7 8">
    <name type="scientific">Candidatus Desantisbacteria bacterium CG2_30_40_21</name>
    <dbReference type="NCBI Taxonomy" id="1817895"/>
    <lineage>
        <taxon>Bacteria</taxon>
        <taxon>Candidatus Desantisiibacteriota</taxon>
    </lineage>
</organism>
<feature type="coiled-coil region" evidence="6">
    <location>
        <begin position="31"/>
        <end position="58"/>
    </location>
</feature>
<sequence length="188" mass="21916">MKKEKKHVEERKELVEEITIPVETQDIASLLEEKTRLADEYLEHLRRVTAEFKNYKKRQARILVENRQLSNEMLIRELIPVLDNFERAMDKANMSSLESFFEGVSLIKSQLDDILKKQGLTKMQTIGVPFNPVLHEALMHVPSEQYLEDVIVEDIHGGYMLFDKVIKHAQVIVSKGKISEERKVKSEK</sequence>
<dbReference type="InterPro" id="IPR013805">
    <property type="entry name" value="GrpE_CC"/>
</dbReference>
<protein>
    <recommendedName>
        <fullName evidence="3 4">Protein GrpE</fullName>
    </recommendedName>
    <alternativeName>
        <fullName evidence="3">HSP-70 cofactor</fullName>
    </alternativeName>
</protein>
<dbReference type="PANTHER" id="PTHR21237">
    <property type="entry name" value="GRPE PROTEIN"/>
    <property type="match status" value="1"/>
</dbReference>
<evidence type="ECO:0000256" key="5">
    <source>
        <dbReference type="RuleBase" id="RU004478"/>
    </source>
</evidence>
<dbReference type="GO" id="GO:0006457">
    <property type="term" value="P:protein folding"/>
    <property type="evidence" value="ECO:0007669"/>
    <property type="project" value="InterPro"/>
</dbReference>
<dbReference type="GO" id="GO:0051087">
    <property type="term" value="F:protein-folding chaperone binding"/>
    <property type="evidence" value="ECO:0007669"/>
    <property type="project" value="InterPro"/>
</dbReference>
<dbReference type="GO" id="GO:0000774">
    <property type="term" value="F:adenyl-nucleotide exchange factor activity"/>
    <property type="evidence" value="ECO:0007669"/>
    <property type="project" value="InterPro"/>
</dbReference>
<evidence type="ECO:0000313" key="7">
    <source>
        <dbReference type="EMBL" id="OIP43848.1"/>
    </source>
</evidence>
<name>A0A1J5EM36_9BACT</name>
<dbReference type="EMBL" id="MNYI01000001">
    <property type="protein sequence ID" value="OIP43848.1"/>
    <property type="molecule type" value="Genomic_DNA"/>
</dbReference>
<dbReference type="PANTHER" id="PTHR21237:SF23">
    <property type="entry name" value="GRPE PROTEIN HOMOLOG, MITOCHONDRIAL"/>
    <property type="match status" value="1"/>
</dbReference>
<dbReference type="GO" id="GO:0051082">
    <property type="term" value="F:unfolded protein binding"/>
    <property type="evidence" value="ECO:0007669"/>
    <property type="project" value="TreeGrafter"/>
</dbReference>
<evidence type="ECO:0000256" key="6">
    <source>
        <dbReference type="SAM" id="Coils"/>
    </source>
</evidence>
<proteinExistence type="inferred from homology"/>
<reference evidence="7 8" key="1">
    <citation type="journal article" date="2016" name="Environ. Microbiol.">
        <title>Genomic resolution of a cold subsurface aquifer community provides metabolic insights for novel microbes adapted to high CO concentrations.</title>
        <authorList>
            <person name="Probst A.J."/>
            <person name="Castelle C.J."/>
            <person name="Singh A."/>
            <person name="Brown C.T."/>
            <person name="Anantharaman K."/>
            <person name="Sharon I."/>
            <person name="Hug L.A."/>
            <person name="Burstein D."/>
            <person name="Emerson J.B."/>
            <person name="Thomas B.C."/>
            <person name="Banfield J.F."/>
        </authorList>
    </citation>
    <scope>NUCLEOTIDE SEQUENCE [LARGE SCALE GENOMIC DNA]</scope>
    <source>
        <strain evidence="7">CG2_30_40_21</strain>
    </source>
</reference>
<dbReference type="InterPro" id="IPR000740">
    <property type="entry name" value="GrpE"/>
</dbReference>
<dbReference type="PROSITE" id="PS01071">
    <property type="entry name" value="GRPE"/>
    <property type="match status" value="1"/>
</dbReference>
<evidence type="ECO:0000256" key="2">
    <source>
        <dbReference type="ARBA" id="ARBA00023186"/>
    </source>
</evidence>
<comment type="subcellular location">
    <subcellularLocation>
        <location evidence="3">Cytoplasm</location>
    </subcellularLocation>
</comment>
<dbReference type="Proteomes" id="UP000183085">
    <property type="component" value="Unassembled WGS sequence"/>
</dbReference>
<keyword evidence="3" id="KW-0963">Cytoplasm</keyword>
<dbReference type="GO" id="GO:0005737">
    <property type="term" value="C:cytoplasm"/>
    <property type="evidence" value="ECO:0007669"/>
    <property type="project" value="UniProtKB-SubCell"/>
</dbReference>
<dbReference type="InterPro" id="IPR009012">
    <property type="entry name" value="GrpE_head"/>
</dbReference>
<keyword evidence="3 4" id="KW-0346">Stress response</keyword>
<dbReference type="Gene3D" id="2.30.22.10">
    <property type="entry name" value="Head domain of nucleotide exchange factor GrpE"/>
    <property type="match status" value="1"/>
</dbReference>
<dbReference type="SUPFAM" id="SSF51064">
    <property type="entry name" value="Head domain of nucleotide exchange factor GrpE"/>
    <property type="match status" value="1"/>
</dbReference>
<dbReference type="CDD" id="cd00446">
    <property type="entry name" value="GrpE"/>
    <property type="match status" value="1"/>
</dbReference>
<keyword evidence="2 3" id="KW-0143">Chaperone</keyword>
<keyword evidence="6" id="KW-0175">Coiled coil</keyword>
<dbReference type="AlphaFoldDB" id="A0A1J5EM36"/>
<evidence type="ECO:0000256" key="4">
    <source>
        <dbReference type="RuleBase" id="RU000639"/>
    </source>
</evidence>
<dbReference type="Gene3D" id="3.90.20.20">
    <property type="match status" value="1"/>
</dbReference>
<comment type="function">
    <text evidence="3 4">Participates actively in the response to hyperosmotic and heat shock by preventing the aggregation of stress-denatured proteins, in association with DnaK and GrpE. It is the nucleotide exchange factor for DnaK and may function as a thermosensor. Unfolded proteins bind initially to DnaJ; upon interaction with the DnaJ-bound protein, DnaK hydrolyzes its bound ATP, resulting in the formation of a stable complex. GrpE releases ADP from DnaK; ATP binding to DnaK triggers the release of the substrate protein, thus completing the reaction cycle. Several rounds of ATP-dependent interactions between DnaJ, DnaK and GrpE are required for fully efficient folding.</text>
</comment>
<dbReference type="PRINTS" id="PR00773">
    <property type="entry name" value="GRPEPROTEIN"/>
</dbReference>
<comment type="subunit">
    <text evidence="3">Homodimer.</text>
</comment>
<evidence type="ECO:0000256" key="3">
    <source>
        <dbReference type="HAMAP-Rule" id="MF_01151"/>
    </source>
</evidence>